<evidence type="ECO:0000256" key="1">
    <source>
        <dbReference type="SAM" id="MobiDB-lite"/>
    </source>
</evidence>
<dbReference type="RefSeq" id="WP_285762071.1">
    <property type="nucleotide sequence ID" value="NZ_BSQG01000018.1"/>
</dbReference>
<feature type="domain" description="IrrE N-terminal-like" evidence="2">
    <location>
        <begin position="31"/>
        <end position="85"/>
    </location>
</feature>
<organism evidence="3 4">
    <name type="scientific">Nocardiopsis ansamitocini</name>
    <dbReference type="NCBI Taxonomy" id="1670832"/>
    <lineage>
        <taxon>Bacteria</taxon>
        <taxon>Bacillati</taxon>
        <taxon>Actinomycetota</taxon>
        <taxon>Actinomycetes</taxon>
        <taxon>Streptosporangiales</taxon>
        <taxon>Nocardiopsidaceae</taxon>
        <taxon>Nocardiopsis</taxon>
    </lineage>
</organism>
<dbReference type="PANTHER" id="PTHR43236:SF1">
    <property type="entry name" value="BLL7220 PROTEIN"/>
    <property type="match status" value="1"/>
</dbReference>
<gene>
    <name evidence="3" type="ORF">Nans01_48820</name>
</gene>
<comment type="caution">
    <text evidence="3">The sequence shown here is derived from an EMBL/GenBank/DDBJ whole genome shotgun (WGS) entry which is preliminary data.</text>
</comment>
<dbReference type="PANTHER" id="PTHR43236">
    <property type="entry name" value="ANTITOXIN HIGA1"/>
    <property type="match status" value="1"/>
</dbReference>
<dbReference type="Proteomes" id="UP001165092">
    <property type="component" value="Unassembled WGS sequence"/>
</dbReference>
<evidence type="ECO:0000259" key="2">
    <source>
        <dbReference type="Pfam" id="PF06114"/>
    </source>
</evidence>
<dbReference type="AlphaFoldDB" id="A0A9W6PBB9"/>
<dbReference type="Pfam" id="PF06114">
    <property type="entry name" value="Peptidase_M78"/>
    <property type="match status" value="1"/>
</dbReference>
<proteinExistence type="predicted"/>
<dbReference type="EMBL" id="BSQG01000018">
    <property type="protein sequence ID" value="GLU50531.1"/>
    <property type="molecule type" value="Genomic_DNA"/>
</dbReference>
<evidence type="ECO:0000313" key="4">
    <source>
        <dbReference type="Proteomes" id="UP001165092"/>
    </source>
</evidence>
<accession>A0A9W6PBB9</accession>
<protein>
    <recommendedName>
        <fullName evidence="2">IrrE N-terminal-like domain-containing protein</fullName>
    </recommendedName>
</protein>
<dbReference type="InterPro" id="IPR052345">
    <property type="entry name" value="Rad_response_metalloprotease"/>
</dbReference>
<evidence type="ECO:0000313" key="3">
    <source>
        <dbReference type="EMBL" id="GLU50531.1"/>
    </source>
</evidence>
<name>A0A9W6PBB9_9ACTN</name>
<keyword evidence="4" id="KW-1185">Reference proteome</keyword>
<reference evidence="3" key="1">
    <citation type="submission" date="2023-02" db="EMBL/GenBank/DDBJ databases">
        <title>Nocardiopsis ansamitocini NBRC 112285.</title>
        <authorList>
            <person name="Ichikawa N."/>
            <person name="Sato H."/>
            <person name="Tonouchi N."/>
        </authorList>
    </citation>
    <scope>NUCLEOTIDE SEQUENCE</scope>
    <source>
        <strain evidence="3">NBRC 112285</strain>
    </source>
</reference>
<feature type="region of interest" description="Disordered" evidence="1">
    <location>
        <begin position="1"/>
        <end position="36"/>
    </location>
</feature>
<dbReference type="InterPro" id="IPR010359">
    <property type="entry name" value="IrrE_HExxH"/>
</dbReference>
<sequence length="188" mass="20508">MTTSPAWERRVPSDTPDSAEDSLDGHARTASGPEAEREANRFAGAFLMPRADVVARMPIGPQVDQILKAKGIWRVSAMALTHRLHDLEMLTDWQYGSTCRRLTELGYRSGEPDGINRETSQVLPKVFALLRQNGQSAARVAAELHIPLSELNALMFGLSFTARTGAGHGNENTLTAKPALRVIRGFGS</sequence>